<protein>
    <submittedName>
        <fullName evidence="8">PEGA domain-containing protein</fullName>
    </submittedName>
</protein>
<dbReference type="Pfam" id="PF13715">
    <property type="entry name" value="CarbopepD_reg_2"/>
    <property type="match status" value="1"/>
</dbReference>
<dbReference type="AlphaFoldDB" id="A0A5B8UPV6"/>
<evidence type="ECO:0000259" key="7">
    <source>
        <dbReference type="Pfam" id="PF07715"/>
    </source>
</evidence>
<keyword evidence="3" id="KW-0998">Cell outer membrane</keyword>
<feature type="domain" description="TonB-dependent receptor-like beta-barrel" evidence="6">
    <location>
        <begin position="507"/>
        <end position="895"/>
    </location>
</feature>
<dbReference type="Gene3D" id="2.60.40.1120">
    <property type="entry name" value="Carboxypeptidase-like, regulatory domain"/>
    <property type="match status" value="1"/>
</dbReference>
<feature type="chain" id="PRO_5022683816" evidence="5">
    <location>
        <begin position="20"/>
        <end position="945"/>
    </location>
</feature>
<evidence type="ECO:0000256" key="1">
    <source>
        <dbReference type="ARBA" id="ARBA00004442"/>
    </source>
</evidence>
<accession>A0A5B8UPV6</accession>
<dbReference type="InterPro" id="IPR012910">
    <property type="entry name" value="Plug_dom"/>
</dbReference>
<dbReference type="EMBL" id="CP042436">
    <property type="protein sequence ID" value="QEC61059.1"/>
    <property type="molecule type" value="Genomic_DNA"/>
</dbReference>
<dbReference type="InterPro" id="IPR008969">
    <property type="entry name" value="CarboxyPept-like_regulatory"/>
</dbReference>
<comment type="similarity">
    <text evidence="4">Belongs to the TonB-dependent receptor family.</text>
</comment>
<dbReference type="OrthoDB" id="8727862at2"/>
<dbReference type="InterPro" id="IPR036942">
    <property type="entry name" value="Beta-barrel_TonB_sf"/>
</dbReference>
<evidence type="ECO:0000256" key="3">
    <source>
        <dbReference type="ARBA" id="ARBA00023237"/>
    </source>
</evidence>
<evidence type="ECO:0000259" key="6">
    <source>
        <dbReference type="Pfam" id="PF00593"/>
    </source>
</evidence>
<dbReference type="InterPro" id="IPR037066">
    <property type="entry name" value="Plug_dom_sf"/>
</dbReference>
<reference evidence="8 9" key="1">
    <citation type="journal article" date="2017" name="Curr. Microbiol.">
        <title>Mucilaginibacter ginsenosidivorans sp. nov., Isolated from Soil of Ginseng Field.</title>
        <authorList>
            <person name="Kim M.M."/>
            <person name="Siddiqi M.Z."/>
            <person name="Im W.T."/>
        </authorList>
    </citation>
    <scope>NUCLEOTIDE SEQUENCE [LARGE SCALE GENOMIC DNA]</scope>
    <source>
        <strain evidence="8 9">Gsoil 3017</strain>
    </source>
</reference>
<dbReference type="SUPFAM" id="SSF56935">
    <property type="entry name" value="Porins"/>
    <property type="match status" value="1"/>
</dbReference>
<evidence type="ECO:0000256" key="2">
    <source>
        <dbReference type="ARBA" id="ARBA00023136"/>
    </source>
</evidence>
<dbReference type="Gene3D" id="2.170.130.10">
    <property type="entry name" value="TonB-dependent receptor, plug domain"/>
    <property type="match status" value="1"/>
</dbReference>
<keyword evidence="9" id="KW-1185">Reference proteome</keyword>
<dbReference type="GO" id="GO:0009279">
    <property type="term" value="C:cell outer membrane"/>
    <property type="evidence" value="ECO:0007669"/>
    <property type="project" value="UniProtKB-SubCell"/>
</dbReference>
<dbReference type="Proteomes" id="UP000321479">
    <property type="component" value="Chromosome"/>
</dbReference>
<dbReference type="Pfam" id="PF00593">
    <property type="entry name" value="TonB_dep_Rec_b-barrel"/>
    <property type="match status" value="1"/>
</dbReference>
<dbReference type="Gene3D" id="2.40.170.20">
    <property type="entry name" value="TonB-dependent receptor, beta-barrel domain"/>
    <property type="match status" value="1"/>
</dbReference>
<keyword evidence="2 4" id="KW-0472">Membrane</keyword>
<feature type="signal peptide" evidence="5">
    <location>
        <begin position="1"/>
        <end position="19"/>
    </location>
</feature>
<feature type="domain" description="TonB-dependent receptor plug" evidence="7">
    <location>
        <begin position="132"/>
        <end position="231"/>
    </location>
</feature>
<dbReference type="SUPFAM" id="SSF49464">
    <property type="entry name" value="Carboxypeptidase regulatory domain-like"/>
    <property type="match status" value="1"/>
</dbReference>
<evidence type="ECO:0000313" key="9">
    <source>
        <dbReference type="Proteomes" id="UP000321479"/>
    </source>
</evidence>
<keyword evidence="5" id="KW-0732">Signal</keyword>
<dbReference type="KEGG" id="mgin:FRZ54_00175"/>
<gene>
    <name evidence="8" type="ORF">FRZ54_00175</name>
</gene>
<evidence type="ECO:0000256" key="5">
    <source>
        <dbReference type="SAM" id="SignalP"/>
    </source>
</evidence>
<dbReference type="PANTHER" id="PTHR40980">
    <property type="entry name" value="PLUG DOMAIN-CONTAINING PROTEIN"/>
    <property type="match status" value="1"/>
</dbReference>
<evidence type="ECO:0000313" key="8">
    <source>
        <dbReference type="EMBL" id="QEC61059.1"/>
    </source>
</evidence>
<evidence type="ECO:0000256" key="4">
    <source>
        <dbReference type="RuleBase" id="RU003357"/>
    </source>
</evidence>
<organism evidence="8 9">
    <name type="scientific">Mucilaginibacter ginsenosidivorans</name>
    <dbReference type="NCBI Taxonomy" id="398053"/>
    <lineage>
        <taxon>Bacteria</taxon>
        <taxon>Pseudomonadati</taxon>
        <taxon>Bacteroidota</taxon>
        <taxon>Sphingobacteriia</taxon>
        <taxon>Sphingobacteriales</taxon>
        <taxon>Sphingobacteriaceae</taxon>
        <taxon>Mucilaginibacter</taxon>
    </lineage>
</organism>
<dbReference type="Pfam" id="PF07715">
    <property type="entry name" value="Plug"/>
    <property type="match status" value="1"/>
</dbReference>
<keyword evidence="4" id="KW-0798">TonB box</keyword>
<dbReference type="RefSeq" id="WP_147029638.1">
    <property type="nucleotide sequence ID" value="NZ_CP042436.1"/>
</dbReference>
<dbReference type="InterPro" id="IPR000531">
    <property type="entry name" value="Beta-barrel_TonB"/>
</dbReference>
<sequence>MKLFFTSLICLLSVSFSFASTISGYIFDKDSKEQLVGASILLSPRGIKTASMLNGKYQLNNIPAGTYHLKVSYIGYKTIDTTLTLKADENVKLNFYMTSSYASLSTVTISARGNRESDAYAKRAEQRANNLTNIVSANSIAISPDITVANVMARVSGVSVQRGNTGDGQYAIIRGMDPRYSTTLINGIKIPSPDNKQRYVPLDIFPADLIERIEVSKSLTPDMEGDASGGVINLVMKTAPDELRLEGNAAIGYSQIFSNRSFQSFNTGSINSRSPAEIRGLTVPASVSDFPYQNLIVSPKKTPVNSNFNLTIGDRFLNKKLGVIFSGTYQNTYAGNNTFRLVENATLGPAAGPNAKMTQVFPEYLDRQYSSLTNRLGLISTVDYQFNQDNSISLFGTYLQLDENRARLTNDLLLGNYSYQGYTGGFQQSYETQTRKDLQSIYSAILHGDNKLARSLTTDWSVAVSEAKQELPDMAGFNTTQQINPNTTGVATSVSYGPVQVRPETREWSHNTDKDISGYLNFHYNTDIKGHKTIIGFGGMARHKSRDNFDNQYTLNAVPDPDSTYQKYVSIPASKFFFGGGNGSDPLGNAASNAGVYTFTENVQAAYGQVKYFISERFDVLFGLRIENTSQSYVSSLPATIAGKSANISYTDYLPGINAKYSLSKTQALRASYFRSILRPAYSDLVPYPDNTGFGQDNFPTQGNPDLQHSVIDNYDFRYEVFPNGLDQFMVGAFYKTINNPIEYALVQTNFSASLTLSPNNFGTAHNYGIEAVFRKFFGNIGISGNYTYTHSLINSTKKFQYIDPTDNSFHNIEVSQPRPLQGQAAHVGNVSLLYKNTKNKIDAQLAMVYTGERINTLSLYKDLDNWERPTVNLDFSAQKEFSQHYIIYIKVNNLLNTPYELIVKQQNKAYSGNSKLPLQESPNYATIENDKYYARYLLGFRFKF</sequence>
<dbReference type="PANTHER" id="PTHR40980:SF4">
    <property type="entry name" value="TONB-DEPENDENT RECEPTOR-LIKE BETA-BARREL DOMAIN-CONTAINING PROTEIN"/>
    <property type="match status" value="1"/>
</dbReference>
<comment type="subcellular location">
    <subcellularLocation>
        <location evidence="1 4">Cell outer membrane</location>
    </subcellularLocation>
</comment>
<name>A0A5B8UPV6_9SPHI</name>
<proteinExistence type="inferred from homology"/>